<evidence type="ECO:0000313" key="3">
    <source>
        <dbReference type="Proteomes" id="UP001596122"/>
    </source>
</evidence>
<dbReference type="SUPFAM" id="SSF51695">
    <property type="entry name" value="PLC-like phosphodiesterases"/>
    <property type="match status" value="1"/>
</dbReference>
<name>A0ABW0GPL1_9MICO</name>
<dbReference type="InterPro" id="IPR017946">
    <property type="entry name" value="PLC-like_Pdiesterase_TIM-brl"/>
</dbReference>
<sequence>MLRPRPPLPPRARPLVVAHRGASLVEPEHTLRAMQRALDDGADGLECDIRLSRDQHPVCFHDVDLDRTSDGEGLLYRRTLAELDRLDYGEGPGILTLRRVAELCRDAPRPVGLLVETKHPSRWAWRVERRVVEVLRDVLGRDLAGLPFLAGMSFSPLAVRRLAALAPGLTRVRLRSHRAPIPQLSTSQAVGLDLRLVLADPTVVADCHRLGQQVFVWTVNTPQDMRTCTRLGVDGLITDDPATAREVLDDLVGPDGTPSARP</sequence>
<feature type="domain" description="GP-PDE" evidence="1">
    <location>
        <begin position="14"/>
        <end position="248"/>
    </location>
</feature>
<reference evidence="3" key="1">
    <citation type="journal article" date="2019" name="Int. J. Syst. Evol. Microbiol.">
        <title>The Global Catalogue of Microorganisms (GCM) 10K type strain sequencing project: providing services to taxonomists for standard genome sequencing and annotation.</title>
        <authorList>
            <consortium name="The Broad Institute Genomics Platform"/>
            <consortium name="The Broad Institute Genome Sequencing Center for Infectious Disease"/>
            <person name="Wu L."/>
            <person name="Ma J."/>
        </authorList>
    </citation>
    <scope>NUCLEOTIDE SEQUENCE [LARGE SCALE GENOMIC DNA]</scope>
    <source>
        <strain evidence="3">CCUG 43114</strain>
    </source>
</reference>
<evidence type="ECO:0000313" key="2">
    <source>
        <dbReference type="EMBL" id="MFC5381135.1"/>
    </source>
</evidence>
<dbReference type="InterPro" id="IPR030395">
    <property type="entry name" value="GP_PDE_dom"/>
</dbReference>
<accession>A0ABW0GPL1</accession>
<dbReference type="Pfam" id="PF03009">
    <property type="entry name" value="GDPD"/>
    <property type="match status" value="1"/>
</dbReference>
<organism evidence="2 3">
    <name type="scientific">Aquipuribacter nitratireducens</name>
    <dbReference type="NCBI Taxonomy" id="650104"/>
    <lineage>
        <taxon>Bacteria</taxon>
        <taxon>Bacillati</taxon>
        <taxon>Actinomycetota</taxon>
        <taxon>Actinomycetes</taxon>
        <taxon>Micrococcales</taxon>
        <taxon>Intrasporangiaceae</taxon>
        <taxon>Aquipuribacter</taxon>
    </lineage>
</organism>
<dbReference type="Proteomes" id="UP001596122">
    <property type="component" value="Unassembled WGS sequence"/>
</dbReference>
<dbReference type="Gene3D" id="3.20.20.190">
    <property type="entry name" value="Phosphatidylinositol (PI) phosphodiesterase"/>
    <property type="match status" value="1"/>
</dbReference>
<gene>
    <name evidence="2" type="ORF">ACFPJ6_10060</name>
</gene>
<dbReference type="RefSeq" id="WP_340270522.1">
    <property type="nucleotide sequence ID" value="NZ_JBBEOG010000007.1"/>
</dbReference>
<keyword evidence="3" id="KW-1185">Reference proteome</keyword>
<evidence type="ECO:0000259" key="1">
    <source>
        <dbReference type="PROSITE" id="PS51704"/>
    </source>
</evidence>
<protein>
    <submittedName>
        <fullName evidence="2">Glycerophosphodiester phosphodiesterase</fullName>
    </submittedName>
</protein>
<dbReference type="PANTHER" id="PTHR46211:SF13">
    <property type="entry name" value="GLYCEROPHOSPHODIESTER PHOSPHODIESTERASE 1-RELATED"/>
    <property type="match status" value="1"/>
</dbReference>
<proteinExistence type="predicted"/>
<comment type="caution">
    <text evidence="2">The sequence shown here is derived from an EMBL/GenBank/DDBJ whole genome shotgun (WGS) entry which is preliminary data.</text>
</comment>
<dbReference type="PANTHER" id="PTHR46211">
    <property type="entry name" value="GLYCEROPHOSPHORYL DIESTER PHOSPHODIESTERASE"/>
    <property type="match status" value="1"/>
</dbReference>
<dbReference type="PROSITE" id="PS51704">
    <property type="entry name" value="GP_PDE"/>
    <property type="match status" value="1"/>
</dbReference>
<dbReference type="EMBL" id="JBHSLD010000009">
    <property type="protein sequence ID" value="MFC5381135.1"/>
    <property type="molecule type" value="Genomic_DNA"/>
</dbReference>